<dbReference type="STRING" id="589865.DaAHT2_1022"/>
<gene>
    <name evidence="7" type="ordered locus">DaAHT2_1022</name>
</gene>
<evidence type="ECO:0000313" key="7">
    <source>
        <dbReference type="EMBL" id="ADH85720.1"/>
    </source>
</evidence>
<protein>
    <recommendedName>
        <fullName evidence="9">DUF2141 domain-containing protein</fullName>
    </recommendedName>
</protein>
<feature type="signal peptide" evidence="6">
    <location>
        <begin position="1"/>
        <end position="21"/>
    </location>
</feature>
<dbReference type="GO" id="GO:0009252">
    <property type="term" value="P:peptidoglycan biosynthetic process"/>
    <property type="evidence" value="ECO:0007669"/>
    <property type="project" value="TreeGrafter"/>
</dbReference>
<dbReference type="Proteomes" id="UP000001508">
    <property type="component" value="Chromosome"/>
</dbReference>
<reference evidence="8" key="1">
    <citation type="submission" date="2010-02" db="EMBL/GenBank/DDBJ databases">
        <title>Complete sequence of Desulfurivibrio alkaliphilus AHT2.</title>
        <authorList>
            <consortium name="US DOE Joint Genome Institute"/>
            <person name="Pitluck S."/>
            <person name="Chertkov O."/>
            <person name="Detter J.C."/>
            <person name="Han C."/>
            <person name="Tapia R."/>
            <person name="Larimer F."/>
            <person name="Land M."/>
            <person name="Hauser L."/>
            <person name="Kyrpides N."/>
            <person name="Mikhailova N."/>
            <person name="Sorokin D.Y."/>
            <person name="Muyzer G."/>
            <person name="Woyke T."/>
        </authorList>
    </citation>
    <scope>NUCLEOTIDE SEQUENCE [LARGE SCALE GENOMIC DNA]</scope>
    <source>
        <strain evidence="8">DSM 19089 / UNIQEM U267 / AHT2</strain>
    </source>
</reference>
<dbReference type="PANTHER" id="PTHR38776">
    <property type="entry name" value="MLTA-INTERACTING PROTEIN-RELATED"/>
    <property type="match status" value="1"/>
</dbReference>
<dbReference type="HOGENOM" id="CLU_749502_0_0_7"/>
<proteinExistence type="inferred from homology"/>
<dbReference type="RefSeq" id="WP_013163249.1">
    <property type="nucleotide sequence ID" value="NC_014216.1"/>
</dbReference>
<comment type="subcellular location">
    <subcellularLocation>
        <location evidence="1">Cell outer membrane</location>
    </subcellularLocation>
</comment>
<sequence length="369" mass="40519">MRRLVPLLFTLLLGVPQEAHSGSFAFTISNSPKEGRLIVRAYDDPSSFGDFRNPIKEKHFSIDAVDQVFTLSDLDPGDYALLVFLDENLNGELDRNFIGIPREPIALSNDYQPRGPPSFNRARVTLARGQTLEQTLTPNRPLGDRGQIGVGLGIVMQSSPYVGSSGLSLQPIPAIVYIGDRLQVLGPVVNYNLYGAGPLRLAVRGEMRFRAYEEDDSTQLTGLGNRKTTVFGGLAMNSQLPAGFSLSLSYTHDLLGRIDAGTARASLSRGFQWGNVRLSPSVSVNWLDGDLANYEFGVPESAARADRPAYSLNDATNWAVGLNTMMELTPAWMATINLSYEILDDKIGESPIVDRRYLTRGFMAVTYTF</sequence>
<dbReference type="EMBL" id="CP001940">
    <property type="protein sequence ID" value="ADH85720.1"/>
    <property type="molecule type" value="Genomic_DNA"/>
</dbReference>
<dbReference type="AlphaFoldDB" id="D6Z2E5"/>
<evidence type="ECO:0008006" key="9">
    <source>
        <dbReference type="Google" id="ProtNLM"/>
    </source>
</evidence>
<dbReference type="TCDB" id="1.B.93.1.4">
    <property type="family name" value="the mipa-interacting protein (mipa) family"/>
</dbReference>
<dbReference type="InterPro" id="IPR018673">
    <property type="entry name" value="DUF2141"/>
</dbReference>
<keyword evidence="8" id="KW-1185">Reference proteome</keyword>
<dbReference type="eggNOG" id="COG3713">
    <property type="taxonomic scope" value="Bacteria"/>
</dbReference>
<evidence type="ECO:0000256" key="4">
    <source>
        <dbReference type="ARBA" id="ARBA00023136"/>
    </source>
</evidence>
<evidence type="ECO:0000256" key="5">
    <source>
        <dbReference type="ARBA" id="ARBA00023237"/>
    </source>
</evidence>
<dbReference type="eggNOG" id="COG4704">
    <property type="taxonomic scope" value="Bacteria"/>
</dbReference>
<comment type="similarity">
    <text evidence="2">Belongs to the MipA/OmpV family.</text>
</comment>
<keyword evidence="4" id="KW-0472">Membrane</keyword>
<name>D6Z2E5_DESAT</name>
<dbReference type="Pfam" id="PF09912">
    <property type="entry name" value="DUF2141"/>
    <property type="match status" value="1"/>
</dbReference>
<evidence type="ECO:0000313" key="8">
    <source>
        <dbReference type="Proteomes" id="UP000001508"/>
    </source>
</evidence>
<dbReference type="KEGG" id="dak:DaAHT2_1022"/>
<dbReference type="FunCoup" id="D6Z2E5">
    <property type="interactions" value="38"/>
</dbReference>
<evidence type="ECO:0000256" key="6">
    <source>
        <dbReference type="SAM" id="SignalP"/>
    </source>
</evidence>
<keyword evidence="5" id="KW-0998">Cell outer membrane</keyword>
<evidence type="ECO:0000256" key="1">
    <source>
        <dbReference type="ARBA" id="ARBA00004442"/>
    </source>
</evidence>
<dbReference type="Pfam" id="PF06629">
    <property type="entry name" value="MipA"/>
    <property type="match status" value="1"/>
</dbReference>
<evidence type="ECO:0000256" key="3">
    <source>
        <dbReference type="ARBA" id="ARBA00022729"/>
    </source>
</evidence>
<evidence type="ECO:0000256" key="2">
    <source>
        <dbReference type="ARBA" id="ARBA00005722"/>
    </source>
</evidence>
<dbReference type="GO" id="GO:0009279">
    <property type="term" value="C:cell outer membrane"/>
    <property type="evidence" value="ECO:0007669"/>
    <property type="project" value="UniProtKB-SubCell"/>
</dbReference>
<dbReference type="InterPro" id="IPR010583">
    <property type="entry name" value="MipA"/>
</dbReference>
<feature type="chain" id="PRO_5003091523" description="DUF2141 domain-containing protein" evidence="6">
    <location>
        <begin position="22"/>
        <end position="369"/>
    </location>
</feature>
<keyword evidence="3 6" id="KW-0732">Signal</keyword>
<accession>D6Z2E5</accession>
<organism evidence="7 8">
    <name type="scientific">Desulfurivibrio alkaliphilus (strain DSM 19089 / UNIQEM U267 / AHT2)</name>
    <dbReference type="NCBI Taxonomy" id="589865"/>
    <lineage>
        <taxon>Bacteria</taxon>
        <taxon>Pseudomonadati</taxon>
        <taxon>Thermodesulfobacteriota</taxon>
        <taxon>Desulfobulbia</taxon>
        <taxon>Desulfobulbales</taxon>
        <taxon>Desulfobulbaceae</taxon>
        <taxon>Desulfurivibrio</taxon>
    </lineage>
</organism>
<dbReference type="InParanoid" id="D6Z2E5"/>
<dbReference type="OrthoDB" id="9788332at2"/>
<dbReference type="PANTHER" id="PTHR38776:SF1">
    <property type="entry name" value="MLTA-INTERACTING PROTEIN-RELATED"/>
    <property type="match status" value="1"/>
</dbReference>